<organism evidence="1">
    <name type="scientific">Dyadobacter sp. 676</name>
    <dbReference type="NCBI Taxonomy" id="3088362"/>
    <lineage>
        <taxon>Bacteria</taxon>
        <taxon>Pseudomonadati</taxon>
        <taxon>Bacteroidota</taxon>
        <taxon>Cytophagia</taxon>
        <taxon>Cytophagales</taxon>
        <taxon>Spirosomataceae</taxon>
        <taxon>Dyadobacter</taxon>
    </lineage>
</organism>
<sequence>MATTGLKERLIDKIRSIDNEDIPAEAYRLLGAETDIEEPYDLNREQTEAIAEARQQIKSGAYLTNHEADKEIDEWLNK</sequence>
<dbReference type="RefSeq" id="WP_353717328.1">
    <property type="nucleotide sequence ID" value="NZ_CP159289.1"/>
</dbReference>
<evidence type="ECO:0008006" key="2">
    <source>
        <dbReference type="Google" id="ProtNLM"/>
    </source>
</evidence>
<reference evidence="1" key="1">
    <citation type="submission" date="2024-06" db="EMBL/GenBank/DDBJ databases">
        <title>Sequencing and assembly of the genome of Dyadobacter sp. strain 676, a symbiont of Cyamopsis tetragonoloba.</title>
        <authorList>
            <person name="Guro P."/>
            <person name="Sazanova A."/>
            <person name="Kuznetsova I."/>
            <person name="Belimov A."/>
            <person name="Safronova V."/>
        </authorList>
    </citation>
    <scope>NUCLEOTIDE SEQUENCE</scope>
    <source>
        <strain evidence="1">676</strain>
    </source>
</reference>
<evidence type="ECO:0000313" key="1">
    <source>
        <dbReference type="EMBL" id="XCH21994.1"/>
    </source>
</evidence>
<name>A0AAU8FEP7_9BACT</name>
<dbReference type="AlphaFoldDB" id="A0AAU8FEP7"/>
<dbReference type="EMBL" id="CP159289">
    <property type="protein sequence ID" value="XCH21994.1"/>
    <property type="molecule type" value="Genomic_DNA"/>
</dbReference>
<gene>
    <name evidence="1" type="ORF">ABV298_16665</name>
</gene>
<protein>
    <recommendedName>
        <fullName evidence="2">Addiction module protein</fullName>
    </recommendedName>
</protein>
<proteinExistence type="predicted"/>
<accession>A0AAU8FEP7</accession>